<feature type="active site" description="Nucleophile" evidence="4">
    <location>
        <position position="164"/>
    </location>
</feature>
<organism evidence="8 9">
    <name type="scientific">Cyclotella cryptica</name>
    <dbReference type="NCBI Taxonomy" id="29204"/>
    <lineage>
        <taxon>Eukaryota</taxon>
        <taxon>Sar</taxon>
        <taxon>Stramenopiles</taxon>
        <taxon>Ochrophyta</taxon>
        <taxon>Bacillariophyta</taxon>
        <taxon>Coscinodiscophyceae</taxon>
        <taxon>Thalassiosirophycidae</taxon>
        <taxon>Stephanodiscales</taxon>
        <taxon>Stephanodiscaceae</taxon>
        <taxon>Cyclotella</taxon>
    </lineage>
</organism>
<proteinExistence type="predicted"/>
<keyword evidence="1 4" id="KW-0378">Hydrolase</keyword>
<sequence>MIRANSDGANGNRDANEDGKNNDAGIIQDEDTNGNNSKYHITSFSSSPSSMTNVTTRRLLELPPTSNFSCLFERKETRDAIDRYGEEVERSVWRAFHKLQVMQRQLDELDKKIHACETNETKYGTYNALMLSGGGAIAMYHLGTIKALVESRLYEQIHVISGTSGGRTPPRNICVNTVSTDYMLTGEMKRQKIRWFPEKHSRNDSQARVHYTVTASRANAGSGVQRLLLNHISTPNVTLASAVAASCSLPGFMKPTKLMIKDSRGKQVPFEVDGVEWIDGSVQADLPFKRISTLFNVSNFVVAQVNFHVVPFLNKAHHPNINTLNTGSCFRSACGTSEADVLNLSSLGLFPKLFGQDVTKVFKQKYNMVRSRLFTIRIPHNILINKGNLTLVPKVYDHAPFWTQSLPEPNCRRHGYFYHLGKELADHFSSSQQQCRILTGWSNRSMAISSCSERNARIEGSIDECLRKLKTRINSIETGSGSEHLLHGNDDDDSLSSSAVGAAYRARLPGLGREAELLKEKNNSLIQVMQLRRQVARYQQERWEYRTQLQIL</sequence>
<dbReference type="InterPro" id="IPR016035">
    <property type="entry name" value="Acyl_Trfase/lysoPLipase"/>
</dbReference>
<feature type="domain" description="PNPLA" evidence="7">
    <location>
        <begin position="129"/>
        <end position="292"/>
    </location>
</feature>
<dbReference type="GO" id="GO:0016042">
    <property type="term" value="P:lipid catabolic process"/>
    <property type="evidence" value="ECO:0007669"/>
    <property type="project" value="UniProtKB-UniRule"/>
</dbReference>
<dbReference type="SUPFAM" id="SSF52151">
    <property type="entry name" value="FabD/lysophospholipase-like"/>
    <property type="match status" value="1"/>
</dbReference>
<dbReference type="Proteomes" id="UP001516023">
    <property type="component" value="Unassembled WGS sequence"/>
</dbReference>
<feature type="short sequence motif" description="GXSXG" evidence="4">
    <location>
        <begin position="162"/>
        <end position="166"/>
    </location>
</feature>
<protein>
    <recommendedName>
        <fullName evidence="7">PNPLA domain-containing protein</fullName>
    </recommendedName>
</protein>
<comment type="caution">
    <text evidence="8">The sequence shown here is derived from an EMBL/GenBank/DDBJ whole genome shotgun (WGS) entry which is preliminary data.</text>
</comment>
<dbReference type="Gene3D" id="3.40.1090.10">
    <property type="entry name" value="Cytosolic phospholipase A2 catalytic domain"/>
    <property type="match status" value="2"/>
</dbReference>
<feature type="active site" description="Proton acceptor" evidence="4">
    <location>
        <position position="279"/>
    </location>
</feature>
<evidence type="ECO:0000256" key="5">
    <source>
        <dbReference type="SAM" id="Coils"/>
    </source>
</evidence>
<dbReference type="EMBL" id="JABMIG020000150">
    <property type="protein sequence ID" value="KAL3788879.1"/>
    <property type="molecule type" value="Genomic_DNA"/>
</dbReference>
<comment type="caution">
    <text evidence="4">Lacks conserved residue(s) required for the propagation of feature annotation.</text>
</comment>
<evidence type="ECO:0000313" key="9">
    <source>
        <dbReference type="Proteomes" id="UP001516023"/>
    </source>
</evidence>
<dbReference type="Pfam" id="PF01734">
    <property type="entry name" value="Patatin"/>
    <property type="match status" value="1"/>
</dbReference>
<dbReference type="PANTHER" id="PTHR14226">
    <property type="entry name" value="NEUROPATHY TARGET ESTERASE/SWISS CHEESE D.MELANOGASTER"/>
    <property type="match status" value="1"/>
</dbReference>
<keyword evidence="3 4" id="KW-0443">Lipid metabolism</keyword>
<keyword evidence="2 4" id="KW-0442">Lipid degradation</keyword>
<keyword evidence="5" id="KW-0175">Coiled coil</keyword>
<feature type="region of interest" description="Disordered" evidence="6">
    <location>
        <begin position="1"/>
        <end position="52"/>
    </location>
</feature>
<evidence type="ECO:0000256" key="3">
    <source>
        <dbReference type="ARBA" id="ARBA00023098"/>
    </source>
</evidence>
<evidence type="ECO:0000256" key="1">
    <source>
        <dbReference type="ARBA" id="ARBA00022801"/>
    </source>
</evidence>
<evidence type="ECO:0000256" key="2">
    <source>
        <dbReference type="ARBA" id="ARBA00022963"/>
    </source>
</evidence>
<dbReference type="InterPro" id="IPR050301">
    <property type="entry name" value="NTE"/>
</dbReference>
<dbReference type="GO" id="GO:0016298">
    <property type="term" value="F:lipase activity"/>
    <property type="evidence" value="ECO:0007669"/>
    <property type="project" value="UniProtKB-ARBA"/>
</dbReference>
<evidence type="ECO:0000313" key="8">
    <source>
        <dbReference type="EMBL" id="KAL3788879.1"/>
    </source>
</evidence>
<evidence type="ECO:0000259" key="7">
    <source>
        <dbReference type="PROSITE" id="PS51635"/>
    </source>
</evidence>
<reference evidence="8 9" key="1">
    <citation type="journal article" date="2020" name="G3 (Bethesda)">
        <title>Improved Reference Genome for Cyclotella cryptica CCMP332, a Model for Cell Wall Morphogenesis, Salinity Adaptation, and Lipid Production in Diatoms (Bacillariophyta).</title>
        <authorList>
            <person name="Roberts W.R."/>
            <person name="Downey K.M."/>
            <person name="Ruck E.C."/>
            <person name="Traller J.C."/>
            <person name="Alverson A.J."/>
        </authorList>
    </citation>
    <scope>NUCLEOTIDE SEQUENCE [LARGE SCALE GENOMIC DNA]</scope>
    <source>
        <strain evidence="8 9">CCMP332</strain>
    </source>
</reference>
<accession>A0ABD3PML8</accession>
<feature type="compositionally biased region" description="Polar residues" evidence="6">
    <location>
        <begin position="33"/>
        <end position="42"/>
    </location>
</feature>
<evidence type="ECO:0000256" key="4">
    <source>
        <dbReference type="PROSITE-ProRule" id="PRU01161"/>
    </source>
</evidence>
<gene>
    <name evidence="8" type="ORF">HJC23_002633</name>
</gene>
<dbReference type="AlphaFoldDB" id="A0ABD3PML8"/>
<dbReference type="GO" id="GO:0052689">
    <property type="term" value="F:carboxylic ester hydrolase activity"/>
    <property type="evidence" value="ECO:0007669"/>
    <property type="project" value="UniProtKB-ARBA"/>
</dbReference>
<name>A0ABD3PML8_9STRA</name>
<dbReference type="InterPro" id="IPR002641">
    <property type="entry name" value="PNPLA_dom"/>
</dbReference>
<keyword evidence="9" id="KW-1185">Reference proteome</keyword>
<feature type="coiled-coil region" evidence="5">
    <location>
        <begin position="521"/>
        <end position="548"/>
    </location>
</feature>
<dbReference type="PANTHER" id="PTHR14226:SF10">
    <property type="entry name" value="TRIACYLGLYCEROL LIPASE 4-RELATED"/>
    <property type="match status" value="1"/>
</dbReference>
<evidence type="ECO:0000256" key="6">
    <source>
        <dbReference type="SAM" id="MobiDB-lite"/>
    </source>
</evidence>
<dbReference type="PROSITE" id="PS51635">
    <property type="entry name" value="PNPLA"/>
    <property type="match status" value="1"/>
</dbReference>